<evidence type="ECO:0000256" key="3">
    <source>
        <dbReference type="ARBA" id="ARBA00022801"/>
    </source>
</evidence>
<dbReference type="InterPro" id="IPR037038">
    <property type="entry name" value="HepT-like_sf"/>
</dbReference>
<keyword evidence="1" id="KW-1277">Toxin-antitoxin system</keyword>
<comment type="similarity">
    <text evidence="4">Belongs to the HepT RNase toxin family.</text>
</comment>
<comment type="caution">
    <text evidence="5">The sequence shown here is derived from an EMBL/GenBank/DDBJ whole genome shotgun (WGS) entry which is preliminary data.</text>
</comment>
<dbReference type="EMBL" id="PVXM01000048">
    <property type="protein sequence ID" value="PRR70445.1"/>
    <property type="molecule type" value="Genomic_DNA"/>
</dbReference>
<dbReference type="PANTHER" id="PTHR33397:SF5">
    <property type="entry name" value="RNASE YUTE-RELATED"/>
    <property type="match status" value="1"/>
</dbReference>
<sequence>MKFDALKAGKLLAAFKQAQKRLQDLARLPKEEFLADPDKIGSAKYHFILAIEAAIDLSNHIIARNNLRIPEDYADTFRVLGEVGIFPPEFTATLIKMARFRNRLVHIYWDVDNDTLYNILVNGLKDLDAYLKAMGKFFTGNKEEP</sequence>
<keyword evidence="3" id="KW-0378">Hydrolase</keyword>
<dbReference type="InterPro" id="IPR052379">
    <property type="entry name" value="Type_VII_TA_RNase"/>
</dbReference>
<evidence type="ECO:0008006" key="7">
    <source>
        <dbReference type="Google" id="ProtNLM"/>
    </source>
</evidence>
<reference evidence="5 6" key="1">
    <citation type="submission" date="2018-03" db="EMBL/GenBank/DDBJ databases">
        <title>Genome sequence of Moorella humiferrea DSM 23265.</title>
        <authorList>
            <person name="Poehlein A."/>
            <person name="Daniel R."/>
        </authorList>
    </citation>
    <scope>NUCLEOTIDE SEQUENCE [LARGE SCALE GENOMIC DNA]</scope>
    <source>
        <strain evidence="5 6">DSM 23265</strain>
    </source>
</reference>
<evidence type="ECO:0000313" key="5">
    <source>
        <dbReference type="EMBL" id="PRR70445.1"/>
    </source>
</evidence>
<dbReference type="AlphaFoldDB" id="A0A2T0ANG7"/>
<keyword evidence="6" id="KW-1185">Reference proteome</keyword>
<dbReference type="GO" id="GO:0016787">
    <property type="term" value="F:hydrolase activity"/>
    <property type="evidence" value="ECO:0007669"/>
    <property type="project" value="UniProtKB-KW"/>
</dbReference>
<dbReference type="Proteomes" id="UP000238415">
    <property type="component" value="Unassembled WGS sequence"/>
</dbReference>
<dbReference type="RefSeq" id="WP_245907869.1">
    <property type="nucleotide sequence ID" value="NZ_CP136419.1"/>
</dbReference>
<evidence type="ECO:0000256" key="2">
    <source>
        <dbReference type="ARBA" id="ARBA00022722"/>
    </source>
</evidence>
<protein>
    <recommendedName>
        <fullName evidence="7">DUF86 domain-containing protein</fullName>
    </recommendedName>
</protein>
<evidence type="ECO:0000313" key="6">
    <source>
        <dbReference type="Proteomes" id="UP000238415"/>
    </source>
</evidence>
<organism evidence="5 6">
    <name type="scientific">Neomoorella humiferrea</name>
    <dbReference type="NCBI Taxonomy" id="676965"/>
    <lineage>
        <taxon>Bacteria</taxon>
        <taxon>Bacillati</taxon>
        <taxon>Bacillota</taxon>
        <taxon>Clostridia</taxon>
        <taxon>Neomoorellales</taxon>
        <taxon>Neomoorellaceae</taxon>
        <taxon>Neomoorella</taxon>
    </lineage>
</organism>
<proteinExistence type="inferred from homology"/>
<dbReference type="Pfam" id="PF01934">
    <property type="entry name" value="HepT-like"/>
    <property type="match status" value="1"/>
</dbReference>
<dbReference type="GO" id="GO:0004540">
    <property type="term" value="F:RNA nuclease activity"/>
    <property type="evidence" value="ECO:0007669"/>
    <property type="project" value="InterPro"/>
</dbReference>
<gene>
    <name evidence="5" type="ORF">MOHU_18610</name>
</gene>
<evidence type="ECO:0000256" key="4">
    <source>
        <dbReference type="ARBA" id="ARBA00024207"/>
    </source>
</evidence>
<dbReference type="NCBIfam" id="NF047751">
    <property type="entry name" value="HepT_toxin"/>
    <property type="match status" value="1"/>
</dbReference>
<dbReference type="PANTHER" id="PTHR33397">
    <property type="entry name" value="UPF0331 PROTEIN YUTE"/>
    <property type="match status" value="1"/>
</dbReference>
<dbReference type="Gene3D" id="1.20.120.580">
    <property type="entry name" value="bsu32300-like"/>
    <property type="match status" value="1"/>
</dbReference>
<keyword evidence="2" id="KW-0540">Nuclease</keyword>
<dbReference type="GO" id="GO:0110001">
    <property type="term" value="C:toxin-antitoxin complex"/>
    <property type="evidence" value="ECO:0007669"/>
    <property type="project" value="InterPro"/>
</dbReference>
<name>A0A2T0ANG7_9FIRM</name>
<dbReference type="InterPro" id="IPR008201">
    <property type="entry name" value="HepT-like"/>
</dbReference>
<accession>A0A2T0ANG7</accession>
<evidence type="ECO:0000256" key="1">
    <source>
        <dbReference type="ARBA" id="ARBA00022649"/>
    </source>
</evidence>
<dbReference type="SUPFAM" id="SSF81593">
    <property type="entry name" value="Nucleotidyltransferase substrate binding subunit/domain"/>
    <property type="match status" value="1"/>
</dbReference>